<dbReference type="PANTHER" id="PTHR38030:SF2">
    <property type="entry name" value="PROTOPORPHYRINOGEN IX DEHYDROGENASE [QUINONE]"/>
    <property type="match status" value="1"/>
</dbReference>
<dbReference type="SUPFAM" id="SSF52218">
    <property type="entry name" value="Flavoproteins"/>
    <property type="match status" value="1"/>
</dbReference>
<dbReference type="GO" id="GO:0010181">
    <property type="term" value="F:FMN binding"/>
    <property type="evidence" value="ECO:0007669"/>
    <property type="project" value="TreeGrafter"/>
</dbReference>
<dbReference type="PANTHER" id="PTHR38030">
    <property type="entry name" value="PROTOPORPHYRINOGEN IX DEHYDROGENASE [MENAQUINONE]"/>
    <property type="match status" value="1"/>
</dbReference>
<dbReference type="Gene3D" id="3.40.50.360">
    <property type="match status" value="1"/>
</dbReference>
<dbReference type="InterPro" id="IPR052200">
    <property type="entry name" value="Protoporphyrinogen_IX_DH"/>
</dbReference>
<protein>
    <submittedName>
        <fullName evidence="2">Flavodoxin-like protein</fullName>
    </submittedName>
</protein>
<dbReference type="Pfam" id="PF12724">
    <property type="entry name" value="Flavodoxin_5"/>
    <property type="match status" value="1"/>
</dbReference>
<dbReference type="OrthoDB" id="2146857at2"/>
<sequence>MKTAVIYCSKHGTAHKTAVYISNAIPDSELIELSTSKKTDFRHYDRVILGASVHMGQINRRMKALIQHHESLLLEKRIGLFLCCMHEDMEAQLQFENAFPESLREHASAIVLPGGELIFSKMNMFEKMIVRRVTGSGDDQSTLNYQALDTFIQAMKSEAYQR</sequence>
<evidence type="ECO:0000313" key="2">
    <source>
        <dbReference type="EMBL" id="ADH99431.1"/>
    </source>
</evidence>
<organism evidence="2 3">
    <name type="scientific">Bacillus selenitireducens (strain ATCC 700615 / DSM 15326 / MLS10)</name>
    <dbReference type="NCBI Taxonomy" id="439292"/>
    <lineage>
        <taxon>Bacteria</taxon>
        <taxon>Bacillati</taxon>
        <taxon>Bacillota</taxon>
        <taxon>Bacilli</taxon>
        <taxon>Bacillales</taxon>
        <taxon>Bacillaceae</taxon>
        <taxon>Salisediminibacterium</taxon>
    </lineage>
</organism>
<dbReference type="HOGENOM" id="CLU_094839_2_0_9"/>
<dbReference type="GO" id="GO:0006783">
    <property type="term" value="P:heme biosynthetic process"/>
    <property type="evidence" value="ECO:0007669"/>
    <property type="project" value="TreeGrafter"/>
</dbReference>
<dbReference type="InterPro" id="IPR029039">
    <property type="entry name" value="Flavoprotein-like_sf"/>
</dbReference>
<dbReference type="AlphaFoldDB" id="D6XUE5"/>
<keyword evidence="3" id="KW-1185">Reference proteome</keyword>
<dbReference type="eggNOG" id="COG4635">
    <property type="taxonomic scope" value="Bacteria"/>
</dbReference>
<evidence type="ECO:0000259" key="1">
    <source>
        <dbReference type="Pfam" id="PF12724"/>
    </source>
</evidence>
<dbReference type="GO" id="GO:0070819">
    <property type="term" value="F:menaquinone-dependent protoporphyrinogen oxidase activity"/>
    <property type="evidence" value="ECO:0007669"/>
    <property type="project" value="TreeGrafter"/>
</dbReference>
<gene>
    <name evidence="2" type="ordered locus">Bsel_1927</name>
</gene>
<dbReference type="Proteomes" id="UP000000271">
    <property type="component" value="Chromosome"/>
</dbReference>
<dbReference type="RefSeq" id="WP_013172853.1">
    <property type="nucleotide sequence ID" value="NC_014219.1"/>
</dbReference>
<dbReference type="KEGG" id="bse:Bsel_1927"/>
<dbReference type="EMBL" id="CP001791">
    <property type="protein sequence ID" value="ADH99431.1"/>
    <property type="molecule type" value="Genomic_DNA"/>
</dbReference>
<feature type="domain" description="Flavodoxin" evidence="1">
    <location>
        <begin position="5"/>
        <end position="140"/>
    </location>
</feature>
<name>D6XUE5_BACIE</name>
<proteinExistence type="predicted"/>
<reference evidence="2" key="1">
    <citation type="submission" date="2009-10" db="EMBL/GenBank/DDBJ databases">
        <title>Complete sequence of Bacillus selenitireducens MLS10.</title>
        <authorList>
            <consortium name="US DOE Joint Genome Institute"/>
            <person name="Lucas S."/>
            <person name="Copeland A."/>
            <person name="Lapidus A."/>
            <person name="Glavina del Rio T."/>
            <person name="Dalin E."/>
            <person name="Tice H."/>
            <person name="Bruce D."/>
            <person name="Goodwin L."/>
            <person name="Pitluck S."/>
            <person name="Sims D."/>
            <person name="Brettin T."/>
            <person name="Detter J.C."/>
            <person name="Han C."/>
            <person name="Larimer F."/>
            <person name="Land M."/>
            <person name="Hauser L."/>
            <person name="Kyrpides N."/>
            <person name="Ovchinnikova G."/>
            <person name="Stolz J."/>
        </authorList>
    </citation>
    <scope>NUCLEOTIDE SEQUENCE [LARGE SCALE GENOMIC DNA]</scope>
    <source>
        <strain evidence="2">MLS10</strain>
    </source>
</reference>
<evidence type="ECO:0000313" key="3">
    <source>
        <dbReference type="Proteomes" id="UP000000271"/>
    </source>
</evidence>
<accession>D6XUE5</accession>
<dbReference type="InterPro" id="IPR026816">
    <property type="entry name" value="Flavodoxin_dom"/>
</dbReference>
<dbReference type="STRING" id="439292.Bsel_1927"/>